<evidence type="ECO:0000256" key="1">
    <source>
        <dbReference type="SAM" id="MobiDB-lite"/>
    </source>
</evidence>
<feature type="chain" id="PRO_5011628392" evidence="2">
    <location>
        <begin position="27"/>
        <end position="526"/>
    </location>
</feature>
<evidence type="ECO:0000313" key="4">
    <source>
        <dbReference type="Proteomes" id="UP000199214"/>
    </source>
</evidence>
<sequence>MRLPVAAALLAVTTPIAALTPLAATAQVKSPLELTTDPADRAVMAEAAAAVAERPPSLAKLDAVLAKLPRPTPLRGMVQSARASVLNQEPNDKLAVAAVEEALRLLPDHPVPKMVATEVFTFSGAPQRAADLWLVVSQQAPELARQSDRYTMNALLGRLYEIGDHARGDRVSARLGEIGFATALAPERSTYALATIRAAMRAGRTADAIAAVPTVGDADDLAAMYINRRFEPLWPRIAEWSGGSFDAPRRRYLEELRADWNATQSFETATPYARELASLQAYDAVVKLFLPLFDHLTKEDYDAGVETLAPIVARSLTAIGRASDGQALLGRVAQQLPAEAGANVLNIDAAYVTLAAQYADWPQAITRADTFLARLKTLGSINRSAIISIQAYRTCALFRSNRLSEAQTGKAEVMLAAATNPSTVAFMLACMNDAPTLRAHVIDRLADEDTRGWALGYVQPFVSEERVPIQRLTAPVHEAVRTSSDVVAAANKVGRILPAPIGGKLPSGFEPFRTPPSTTPLGKDAV</sequence>
<dbReference type="Proteomes" id="UP000199214">
    <property type="component" value="Unassembled WGS sequence"/>
</dbReference>
<dbReference type="STRING" id="1855283.SAMN05216382_0947"/>
<feature type="signal peptide" evidence="2">
    <location>
        <begin position="1"/>
        <end position="26"/>
    </location>
</feature>
<dbReference type="AlphaFoldDB" id="A0A1H7J5R0"/>
<proteinExistence type="predicted"/>
<feature type="region of interest" description="Disordered" evidence="1">
    <location>
        <begin position="507"/>
        <end position="526"/>
    </location>
</feature>
<keyword evidence="4" id="KW-1185">Reference proteome</keyword>
<dbReference type="EMBL" id="FNZZ01000001">
    <property type="protein sequence ID" value="SEK70071.1"/>
    <property type="molecule type" value="Genomic_DNA"/>
</dbReference>
<evidence type="ECO:0000256" key="2">
    <source>
        <dbReference type="SAM" id="SignalP"/>
    </source>
</evidence>
<evidence type="ECO:0000313" key="3">
    <source>
        <dbReference type="EMBL" id="SEK70071.1"/>
    </source>
</evidence>
<organism evidence="3 4">
    <name type="scientific">Sphingomonas palmae</name>
    <dbReference type="NCBI Taxonomy" id="1855283"/>
    <lineage>
        <taxon>Bacteria</taxon>
        <taxon>Pseudomonadati</taxon>
        <taxon>Pseudomonadota</taxon>
        <taxon>Alphaproteobacteria</taxon>
        <taxon>Sphingomonadales</taxon>
        <taxon>Sphingomonadaceae</taxon>
        <taxon>Sphingomonas</taxon>
    </lineage>
</organism>
<name>A0A1H7J5R0_9SPHN</name>
<keyword evidence="2" id="KW-0732">Signal</keyword>
<dbReference type="OrthoDB" id="7535177at2"/>
<reference evidence="4" key="1">
    <citation type="submission" date="2016-10" db="EMBL/GenBank/DDBJ databases">
        <authorList>
            <person name="Varghese N."/>
            <person name="Submissions S."/>
        </authorList>
    </citation>
    <scope>NUCLEOTIDE SEQUENCE [LARGE SCALE GENOMIC DNA]</scope>
    <source>
        <strain evidence="4">JS21-1</strain>
    </source>
</reference>
<accession>A0A1H7J5R0</accession>
<dbReference type="RefSeq" id="WP_093003653.1">
    <property type="nucleotide sequence ID" value="NZ_FNZZ01000001.1"/>
</dbReference>
<gene>
    <name evidence="3" type="ORF">SAMN05216382_0947</name>
</gene>
<protein>
    <submittedName>
        <fullName evidence="3">Uncharacterized protein</fullName>
    </submittedName>
</protein>